<keyword evidence="1" id="KW-0472">Membrane</keyword>
<dbReference type="RefSeq" id="WP_149751667.1">
    <property type="nucleotide sequence ID" value="NZ_VUJW01000010.1"/>
</dbReference>
<evidence type="ECO:0000313" key="2">
    <source>
        <dbReference type="EMBL" id="KAA1426048.1"/>
    </source>
</evidence>
<sequence length="243" mass="25522">MTAPVSSPASRSRVSARVGFGLLAAAVGVLLLHHFVLAREHVRVSRRGSHHYRTTYPLGEGVADAGIVLMTVLVAGGLLALVLAAFLGPAPSWWRRPPDGTHGPGTDALLAFAVFVAVVYLWWSLPHVTYGDPLRPGTVVELGIALACLAAAVRASSVPLSVTLWAVAGYLLTLWSEDALILLGHGAVTIALGCLLLTIFRARTGQVRALATAGLAVGVVAWLYLGFLVMFLYACEYTGGCLS</sequence>
<feature type="transmembrane region" description="Helical" evidence="1">
    <location>
        <begin position="67"/>
        <end position="88"/>
    </location>
</feature>
<protein>
    <submittedName>
        <fullName evidence="2">Uncharacterized protein</fullName>
    </submittedName>
</protein>
<gene>
    <name evidence="2" type="ORF">F0U47_17085</name>
</gene>
<feature type="transmembrane region" description="Helical" evidence="1">
    <location>
        <begin position="108"/>
        <end position="130"/>
    </location>
</feature>
<keyword evidence="1" id="KW-0812">Transmembrane</keyword>
<reference evidence="2 3" key="2">
    <citation type="submission" date="2019-09" db="EMBL/GenBank/DDBJ databases">
        <authorList>
            <person name="Jin C."/>
        </authorList>
    </citation>
    <scope>NUCLEOTIDE SEQUENCE [LARGE SCALE GENOMIC DNA]</scope>
    <source>
        <strain evidence="2 3">BN140041</strain>
    </source>
</reference>
<evidence type="ECO:0000256" key="1">
    <source>
        <dbReference type="SAM" id="Phobius"/>
    </source>
</evidence>
<dbReference type="EMBL" id="VUJW01000010">
    <property type="protein sequence ID" value="KAA1426048.1"/>
    <property type="molecule type" value="Genomic_DNA"/>
</dbReference>
<feature type="transmembrane region" description="Helical" evidence="1">
    <location>
        <begin position="142"/>
        <end position="167"/>
    </location>
</feature>
<feature type="transmembrane region" description="Helical" evidence="1">
    <location>
        <begin position="212"/>
        <end position="234"/>
    </location>
</feature>
<evidence type="ECO:0000313" key="3">
    <source>
        <dbReference type="Proteomes" id="UP000324351"/>
    </source>
</evidence>
<keyword evidence="1" id="KW-1133">Transmembrane helix</keyword>
<comment type="caution">
    <text evidence="2">The sequence shown here is derived from an EMBL/GenBank/DDBJ whole genome shotgun (WGS) entry which is preliminary data.</text>
</comment>
<accession>A0A5B1M0Q3</accession>
<feature type="transmembrane region" description="Helical" evidence="1">
    <location>
        <begin position="20"/>
        <end position="38"/>
    </location>
</feature>
<dbReference type="Proteomes" id="UP000324351">
    <property type="component" value="Unassembled WGS sequence"/>
</dbReference>
<name>A0A5B1M0Q3_9ACTN</name>
<reference evidence="2 3" key="1">
    <citation type="submission" date="2019-09" db="EMBL/GenBank/DDBJ databases">
        <title>Nocardioides panacisoli sp. nov., isolated from the soil of a ginseng field.</title>
        <authorList>
            <person name="Cho C."/>
        </authorList>
    </citation>
    <scope>NUCLEOTIDE SEQUENCE [LARGE SCALE GENOMIC DNA]</scope>
    <source>
        <strain evidence="2 3">BN140041</strain>
    </source>
</reference>
<feature type="transmembrane region" description="Helical" evidence="1">
    <location>
        <begin position="179"/>
        <end position="200"/>
    </location>
</feature>
<keyword evidence="3" id="KW-1185">Reference proteome</keyword>
<proteinExistence type="predicted"/>
<dbReference type="AlphaFoldDB" id="A0A5B1M0Q3"/>
<organism evidence="2 3">
    <name type="scientific">Nocardioides antri</name>
    <dbReference type="NCBI Taxonomy" id="2607659"/>
    <lineage>
        <taxon>Bacteria</taxon>
        <taxon>Bacillati</taxon>
        <taxon>Actinomycetota</taxon>
        <taxon>Actinomycetes</taxon>
        <taxon>Propionibacteriales</taxon>
        <taxon>Nocardioidaceae</taxon>
        <taxon>Nocardioides</taxon>
    </lineage>
</organism>